<protein>
    <submittedName>
        <fullName evidence="1">Uncharacterized protein</fullName>
    </submittedName>
</protein>
<reference evidence="1" key="1">
    <citation type="journal article" date="2020" name="Nature">
        <title>Giant virus diversity and host interactions through global metagenomics.</title>
        <authorList>
            <person name="Schulz F."/>
            <person name="Roux S."/>
            <person name="Paez-Espino D."/>
            <person name="Jungbluth S."/>
            <person name="Walsh D.A."/>
            <person name="Denef V.J."/>
            <person name="McMahon K.D."/>
            <person name="Konstantinidis K.T."/>
            <person name="Eloe-Fadrosh E.A."/>
            <person name="Kyrpides N.C."/>
            <person name="Woyke T."/>
        </authorList>
    </citation>
    <scope>NUCLEOTIDE SEQUENCE</scope>
    <source>
        <strain evidence="1">GVMAG-M-3300023179-62</strain>
    </source>
</reference>
<dbReference type="SUPFAM" id="SSF51197">
    <property type="entry name" value="Clavaminate synthase-like"/>
    <property type="match status" value="1"/>
</dbReference>
<dbReference type="AlphaFoldDB" id="A0A6C0H3Q4"/>
<dbReference type="EMBL" id="MN739859">
    <property type="protein sequence ID" value="QHT74876.1"/>
    <property type="molecule type" value="Genomic_DNA"/>
</dbReference>
<name>A0A6C0H3Q4_9ZZZZ</name>
<accession>A0A6C0H3Q4</accession>
<dbReference type="Gene3D" id="2.60.120.620">
    <property type="entry name" value="q2cbj1_9rhob like domain"/>
    <property type="match status" value="1"/>
</dbReference>
<evidence type="ECO:0000313" key="1">
    <source>
        <dbReference type="EMBL" id="QHT74876.1"/>
    </source>
</evidence>
<sequence length="319" mass="37124">MDTLRGFPEYKRNPENANLDGSGNTLVYVLGGFAALGNPASFHNDLVRDLRRKCKKAVIPLFKELINSYVDKKLRTETKLEMLFDRMMYRQKSQQPSAESWHRDVIPPKLIQDNDDLFGGWLNLDEDDQYFSCIPGSHLGIRQKELKEGFATIPKEEVPIIEAYRYRFRVPPGHMIVFPQYILHEVVSQKSEKNMMRIFTGWRTTISTDYLHPGTKERIGAQAVMPLPSGQISPMFSANHGSLFRSNQFKPIPNTSHKVSTIEWSVNTFLEELLDKRKDYIIPRFLTSLKEYNLPMYTEYTEEEMALYRPQKIKLDFSE</sequence>
<organism evidence="1">
    <name type="scientific">viral metagenome</name>
    <dbReference type="NCBI Taxonomy" id="1070528"/>
    <lineage>
        <taxon>unclassified sequences</taxon>
        <taxon>metagenomes</taxon>
        <taxon>organismal metagenomes</taxon>
    </lineage>
</organism>
<proteinExistence type="predicted"/>